<reference evidence="3" key="1">
    <citation type="submission" date="2015-07" db="EMBL/GenBank/DDBJ databases">
        <title>Genome sequencing of Sunxiuqinia dokdonensis strain SK.</title>
        <authorList>
            <person name="Ahn S."/>
            <person name="Kim B.-C."/>
        </authorList>
    </citation>
    <scope>NUCLEOTIDE SEQUENCE [LARGE SCALE GENOMIC DNA]</scope>
    <source>
        <strain evidence="3">SK</strain>
    </source>
</reference>
<dbReference type="EMBL" id="LGIA01000185">
    <property type="protein sequence ID" value="KOH43482.1"/>
    <property type="molecule type" value="Genomic_DNA"/>
</dbReference>
<proteinExistence type="predicted"/>
<name>A0A0L8V5I9_9BACT</name>
<organism evidence="2 3">
    <name type="scientific">Sunxiuqinia dokdonensis</name>
    <dbReference type="NCBI Taxonomy" id="1409788"/>
    <lineage>
        <taxon>Bacteria</taxon>
        <taxon>Pseudomonadati</taxon>
        <taxon>Bacteroidota</taxon>
        <taxon>Bacteroidia</taxon>
        <taxon>Marinilabiliales</taxon>
        <taxon>Prolixibacteraceae</taxon>
        <taxon>Sunxiuqinia</taxon>
    </lineage>
</organism>
<evidence type="ECO:0000256" key="1">
    <source>
        <dbReference type="SAM" id="MobiDB-lite"/>
    </source>
</evidence>
<dbReference type="AlphaFoldDB" id="A0A0L8V5I9"/>
<comment type="caution">
    <text evidence="2">The sequence shown here is derived from an EMBL/GenBank/DDBJ whole genome shotgun (WGS) entry which is preliminary data.</text>
</comment>
<keyword evidence="2" id="KW-0808">Transferase</keyword>
<dbReference type="Proteomes" id="UP000036958">
    <property type="component" value="Unassembled WGS sequence"/>
</dbReference>
<keyword evidence="3" id="KW-1185">Reference proteome</keyword>
<protein>
    <submittedName>
        <fullName evidence="2">DNA methylase N-4</fullName>
    </submittedName>
</protein>
<evidence type="ECO:0000313" key="3">
    <source>
        <dbReference type="Proteomes" id="UP000036958"/>
    </source>
</evidence>
<feature type="compositionally biased region" description="Acidic residues" evidence="1">
    <location>
        <begin position="181"/>
        <end position="195"/>
    </location>
</feature>
<dbReference type="PATRIC" id="fig|1409788.3.peg.3781"/>
<dbReference type="GO" id="GO:0032259">
    <property type="term" value="P:methylation"/>
    <property type="evidence" value="ECO:0007669"/>
    <property type="project" value="UniProtKB-KW"/>
</dbReference>
<accession>A0A0L8V5I9</accession>
<dbReference type="STRING" id="1409788.NC99_36950"/>
<evidence type="ECO:0000313" key="2">
    <source>
        <dbReference type="EMBL" id="KOH43482.1"/>
    </source>
</evidence>
<sequence>MARHWIGVELGEHAKTHCHPRLKKVIQGEQGGISKSVNWKGGGGFKFYELASSLLNQDSFGNWVMSKEYNPTMVAAAVAKQEGFRYFPDEHIYWKQGKSSEKDFIYTTTQFVTVEILDKIKDEMQPDESLLIACKAFQQECDNRFSNITIKKIPQMLLGRCEFGKDDYSLNIVNMPRDEAFDEESYETDEPEMNETEERKSTQQGIINFFDTDE</sequence>
<feature type="region of interest" description="Disordered" evidence="1">
    <location>
        <begin position="181"/>
        <end position="214"/>
    </location>
</feature>
<gene>
    <name evidence="2" type="ORF">NC99_36950</name>
</gene>
<dbReference type="GO" id="GO:0008168">
    <property type="term" value="F:methyltransferase activity"/>
    <property type="evidence" value="ECO:0007669"/>
    <property type="project" value="UniProtKB-KW"/>
</dbReference>
<keyword evidence="2" id="KW-0489">Methyltransferase</keyword>